<evidence type="ECO:0000313" key="1">
    <source>
        <dbReference type="EMBL" id="CAG8496620.1"/>
    </source>
</evidence>
<organism evidence="1 2">
    <name type="scientific">Scutellospora calospora</name>
    <dbReference type="NCBI Taxonomy" id="85575"/>
    <lineage>
        <taxon>Eukaryota</taxon>
        <taxon>Fungi</taxon>
        <taxon>Fungi incertae sedis</taxon>
        <taxon>Mucoromycota</taxon>
        <taxon>Glomeromycotina</taxon>
        <taxon>Glomeromycetes</taxon>
        <taxon>Diversisporales</taxon>
        <taxon>Gigasporaceae</taxon>
        <taxon>Scutellospora</taxon>
    </lineage>
</organism>
<dbReference type="EMBL" id="CAJVPM010003089">
    <property type="protein sequence ID" value="CAG8496620.1"/>
    <property type="molecule type" value="Genomic_DNA"/>
</dbReference>
<proteinExistence type="predicted"/>
<sequence length="272" mass="31437">SYLVGGIVANTKSNILPIRQNSFSVVVQTLVGQRIRISDLSCNITIRELKKKIQKNVKFAPYNQRLVFNGQELSNIASLGSYEISMNSIIYMEIKPHDSYNKVKFIILDLIDPEYQFYFNKYVNDVIIISKDFLLTQGWKQVLLKVPNKQITINNEKINDLPEVGKKKWKISYHGTAKYLHRSIAEDGYLSGKKYQQFNFSHGIYTTPNIEIASLYAKTFTYNGVKFKVLFQNLVNTNTLGRIRTYSGEYWVSPSENDIRPFGFLVKKVDFL</sequence>
<comment type="caution">
    <text evidence="1">The sequence shown here is derived from an EMBL/GenBank/DDBJ whole genome shotgun (WGS) entry which is preliminary data.</text>
</comment>
<protein>
    <submittedName>
        <fullName evidence="1">8851_t:CDS:1</fullName>
    </submittedName>
</protein>
<feature type="non-terminal residue" evidence="1">
    <location>
        <position position="1"/>
    </location>
</feature>
<keyword evidence="2" id="KW-1185">Reference proteome</keyword>
<accession>A0ACA9KVN6</accession>
<gene>
    <name evidence="1" type="ORF">SCALOS_LOCUS3056</name>
</gene>
<reference evidence="1" key="1">
    <citation type="submission" date="2021-06" db="EMBL/GenBank/DDBJ databases">
        <authorList>
            <person name="Kallberg Y."/>
            <person name="Tangrot J."/>
            <person name="Rosling A."/>
        </authorList>
    </citation>
    <scope>NUCLEOTIDE SEQUENCE</scope>
    <source>
        <strain evidence="1">AU212A</strain>
    </source>
</reference>
<evidence type="ECO:0000313" key="2">
    <source>
        <dbReference type="Proteomes" id="UP000789860"/>
    </source>
</evidence>
<dbReference type="Proteomes" id="UP000789860">
    <property type="component" value="Unassembled WGS sequence"/>
</dbReference>
<name>A0ACA9KVN6_9GLOM</name>